<dbReference type="HOGENOM" id="CLU_914044_0_0_2"/>
<evidence type="ECO:0008006" key="4">
    <source>
        <dbReference type="Google" id="ProtNLM"/>
    </source>
</evidence>
<dbReference type="AlphaFoldDB" id="K0B5N5"/>
<reference evidence="2 3" key="1">
    <citation type="journal article" date="2012" name="J. Bacteriol.">
        <title>Draft Genome Sequence of an Ammonia-Oxidizing Archaeon, "Candidatus Nitrosopumilus koreensis" AR1, from Marine Sediment.</title>
        <authorList>
            <person name="Park S.J."/>
            <person name="Kim J.G."/>
            <person name="Jung M.Y."/>
            <person name="Kim S.J."/>
            <person name="Cha I.T."/>
            <person name="Kwon K."/>
            <person name="Lee J.H."/>
            <person name="Rhee S.K."/>
        </authorList>
    </citation>
    <scope>NUCLEOTIDE SEQUENCE [LARGE SCALE GENOMIC DNA]</scope>
    <source>
        <strain evidence="2 3">AR1</strain>
    </source>
</reference>
<gene>
    <name evidence="2" type="ORF">NKOR_01770</name>
</gene>
<dbReference type="GeneID" id="13725805"/>
<dbReference type="RefSeq" id="WP_014962649.1">
    <property type="nucleotide sequence ID" value="NC_018655.1"/>
</dbReference>
<sequence>MNLALLAVITIIASGLIISVPLASSETVGAHVSKVLTDHTEPGYASAAILICAGNDPLSYPEIIVSSEQETKIVVYEGDVPANTCLGETVTIKTNNLSSITASLATSSGPIMLDEPTRDVTGMNVLKGMSSDGKIMLEVSSSAPISGSTSQIKVDFVDVLGNSIQHVNYDITVTQNDEIVLEESNAHTHIGVKYHETDVLKSNSPLDVKITLLGLGLPGEQVTWEGPRGEIVQFIAVPEFGTIVLLVLVATISMVVIVGARSKVSVYP</sequence>
<dbReference type="KEGG" id="nkr:NKOR_01770"/>
<name>K0B5N5_9ARCH</name>
<protein>
    <recommendedName>
        <fullName evidence="4">PEFG-CTERM sorting domain-containing protein</fullName>
    </recommendedName>
</protein>
<keyword evidence="1" id="KW-0472">Membrane</keyword>
<evidence type="ECO:0000256" key="1">
    <source>
        <dbReference type="SAM" id="Phobius"/>
    </source>
</evidence>
<dbReference type="STRING" id="1229908.NKOR_01770"/>
<dbReference type="Proteomes" id="UP000006101">
    <property type="component" value="Chromosome"/>
</dbReference>
<dbReference type="PATRIC" id="fig|1229908.8.peg.373"/>
<keyword evidence="3" id="KW-1185">Reference proteome</keyword>
<dbReference type="NCBIfam" id="TIGR04296">
    <property type="entry name" value="PEFG-CTERM"/>
    <property type="match status" value="1"/>
</dbReference>
<proteinExistence type="predicted"/>
<keyword evidence="1" id="KW-0812">Transmembrane</keyword>
<evidence type="ECO:0000313" key="2">
    <source>
        <dbReference type="EMBL" id="AFS80260.1"/>
    </source>
</evidence>
<accession>K0B5N5</accession>
<dbReference type="EMBL" id="CP003842">
    <property type="protein sequence ID" value="AFS80260.1"/>
    <property type="molecule type" value="Genomic_DNA"/>
</dbReference>
<organism evidence="2 3">
    <name type="scientific">Candidatus Nitrosopumilus koreensis AR1</name>
    <dbReference type="NCBI Taxonomy" id="1229908"/>
    <lineage>
        <taxon>Archaea</taxon>
        <taxon>Nitrososphaerota</taxon>
        <taxon>Nitrososphaeria</taxon>
        <taxon>Nitrosopumilales</taxon>
        <taxon>Nitrosopumilaceae</taxon>
        <taxon>Nitrosopumilus</taxon>
    </lineage>
</organism>
<dbReference type="InterPro" id="IPR027560">
    <property type="entry name" value="PEFG-CTERM"/>
</dbReference>
<evidence type="ECO:0000313" key="3">
    <source>
        <dbReference type="Proteomes" id="UP000006101"/>
    </source>
</evidence>
<keyword evidence="1" id="KW-1133">Transmembrane helix</keyword>
<feature type="transmembrane region" description="Helical" evidence="1">
    <location>
        <begin position="240"/>
        <end position="260"/>
    </location>
</feature>